<keyword evidence="3" id="KW-1185">Reference proteome</keyword>
<accession>A0ABU6Q9E0</accession>
<feature type="compositionally biased region" description="Polar residues" evidence="1">
    <location>
        <begin position="1"/>
        <end position="12"/>
    </location>
</feature>
<evidence type="ECO:0000313" key="3">
    <source>
        <dbReference type="Proteomes" id="UP001341840"/>
    </source>
</evidence>
<evidence type="ECO:0000256" key="1">
    <source>
        <dbReference type="SAM" id="MobiDB-lite"/>
    </source>
</evidence>
<dbReference type="Proteomes" id="UP001341840">
    <property type="component" value="Unassembled WGS sequence"/>
</dbReference>
<protein>
    <submittedName>
        <fullName evidence="2">Uncharacterized protein</fullName>
    </submittedName>
</protein>
<name>A0ABU6Q9E0_9FABA</name>
<dbReference type="EMBL" id="JASCZI010000081">
    <property type="protein sequence ID" value="MED6108381.1"/>
    <property type="molecule type" value="Genomic_DNA"/>
</dbReference>
<feature type="region of interest" description="Disordered" evidence="1">
    <location>
        <begin position="1"/>
        <end position="30"/>
    </location>
</feature>
<reference evidence="2 3" key="1">
    <citation type="journal article" date="2023" name="Plants (Basel)">
        <title>Bridging the Gap: Combining Genomics and Transcriptomics Approaches to Understand Stylosanthes scabra, an Orphan Legume from the Brazilian Caatinga.</title>
        <authorList>
            <person name="Ferreira-Neto J.R.C."/>
            <person name="da Silva M.D."/>
            <person name="Binneck E."/>
            <person name="de Melo N.F."/>
            <person name="da Silva R.H."/>
            <person name="de Melo A.L.T.M."/>
            <person name="Pandolfi V."/>
            <person name="Bustamante F.O."/>
            <person name="Brasileiro-Vidal A.C."/>
            <person name="Benko-Iseppon A.M."/>
        </authorList>
    </citation>
    <scope>NUCLEOTIDE SEQUENCE [LARGE SCALE GENOMIC DNA]</scope>
    <source>
        <tissue evidence="2">Leaves</tissue>
    </source>
</reference>
<proteinExistence type="predicted"/>
<comment type="caution">
    <text evidence="2">The sequence shown here is derived from an EMBL/GenBank/DDBJ whole genome shotgun (WGS) entry which is preliminary data.</text>
</comment>
<gene>
    <name evidence="2" type="ORF">PIB30_023297</name>
</gene>
<sequence>MDFHSFSVSFMSSARRPTVPAAGDSDEGCGPSRRRAALISHVLATYSKSRQVVLVPIFILIMMQNKRG</sequence>
<evidence type="ECO:0000313" key="2">
    <source>
        <dbReference type="EMBL" id="MED6108381.1"/>
    </source>
</evidence>
<organism evidence="2 3">
    <name type="scientific">Stylosanthes scabra</name>
    <dbReference type="NCBI Taxonomy" id="79078"/>
    <lineage>
        <taxon>Eukaryota</taxon>
        <taxon>Viridiplantae</taxon>
        <taxon>Streptophyta</taxon>
        <taxon>Embryophyta</taxon>
        <taxon>Tracheophyta</taxon>
        <taxon>Spermatophyta</taxon>
        <taxon>Magnoliopsida</taxon>
        <taxon>eudicotyledons</taxon>
        <taxon>Gunneridae</taxon>
        <taxon>Pentapetalae</taxon>
        <taxon>rosids</taxon>
        <taxon>fabids</taxon>
        <taxon>Fabales</taxon>
        <taxon>Fabaceae</taxon>
        <taxon>Papilionoideae</taxon>
        <taxon>50 kb inversion clade</taxon>
        <taxon>dalbergioids sensu lato</taxon>
        <taxon>Dalbergieae</taxon>
        <taxon>Pterocarpus clade</taxon>
        <taxon>Stylosanthes</taxon>
    </lineage>
</organism>